<dbReference type="PANTHER" id="PTHR40572:SF1">
    <property type="entry name" value="PROTEIN BAX"/>
    <property type="match status" value="1"/>
</dbReference>
<feature type="signal peptide" evidence="1">
    <location>
        <begin position="1"/>
        <end position="25"/>
    </location>
</feature>
<evidence type="ECO:0000313" key="3">
    <source>
        <dbReference type="EMBL" id="MBD1399533.1"/>
    </source>
</evidence>
<dbReference type="Gene3D" id="1.10.530.10">
    <property type="match status" value="1"/>
</dbReference>
<feature type="domain" description="Mannosyl-glycoprotein endo-beta-N-acetylglucosamidase-like" evidence="2">
    <location>
        <begin position="154"/>
        <end position="284"/>
    </location>
</feature>
<protein>
    <submittedName>
        <fullName evidence="3">Glucosaminidase domain-containing protein</fullName>
    </submittedName>
</protein>
<evidence type="ECO:0000256" key="1">
    <source>
        <dbReference type="SAM" id="SignalP"/>
    </source>
</evidence>
<sequence length="296" mass="33680">MLKTPSLLFITLLLGLLLASCRDNTEPVAQRTEAIETSVPSYQGLQETFKLYNYQLDQIDDGVPPLIVDSMPIDLNRIPETKTRKQFFFKIMLPLILLVNEEILAEREQLLAIQQLYDATGALDQEQTTVLLALADRYKVNLEAEGIDQAIEILLRRANIIPVELALAQAANESAWGTSRFSLAANNLFGQWTFIPGQGIVPEGRPEGEIYEVRKFPNLYESVRSYANNLNTHHAYQSFRYLRADQNSETHPDGLVLAEGLVNYSIRGEEYIREIQAMIRQNNLQRLSNVNLRKEE</sequence>
<keyword evidence="1" id="KW-0732">Signal</keyword>
<dbReference type="Proteomes" id="UP000632828">
    <property type="component" value="Unassembled WGS sequence"/>
</dbReference>
<dbReference type="AlphaFoldDB" id="A0A8J6QM50"/>
<evidence type="ECO:0000259" key="2">
    <source>
        <dbReference type="Pfam" id="PF01832"/>
    </source>
</evidence>
<dbReference type="InterPro" id="IPR053195">
    <property type="entry name" value="Bax-like"/>
</dbReference>
<name>A0A8J6QM50_9BACT</name>
<accession>A0A8J6QM50</accession>
<feature type="chain" id="PRO_5035207804" evidence="1">
    <location>
        <begin position="26"/>
        <end position="296"/>
    </location>
</feature>
<dbReference type="EMBL" id="JACWUN010000002">
    <property type="protein sequence ID" value="MBD1399533.1"/>
    <property type="molecule type" value="Genomic_DNA"/>
</dbReference>
<dbReference type="RefSeq" id="WP_191153806.1">
    <property type="nucleotide sequence ID" value="NZ_JACWUN010000002.1"/>
</dbReference>
<dbReference type="PROSITE" id="PS51257">
    <property type="entry name" value="PROKAR_LIPOPROTEIN"/>
    <property type="match status" value="1"/>
</dbReference>
<dbReference type="InterPro" id="IPR002901">
    <property type="entry name" value="MGlyc_endo_b_GlcNAc-like_dom"/>
</dbReference>
<gene>
    <name evidence="3" type="ORF">ICT70_02510</name>
</gene>
<proteinExistence type="predicted"/>
<dbReference type="PANTHER" id="PTHR40572">
    <property type="entry name" value="PROTEIN BAX"/>
    <property type="match status" value="1"/>
</dbReference>
<keyword evidence="4" id="KW-1185">Reference proteome</keyword>
<organism evidence="3 4">
    <name type="scientific">Pelovirga terrestris</name>
    <dbReference type="NCBI Taxonomy" id="2771352"/>
    <lineage>
        <taxon>Bacteria</taxon>
        <taxon>Pseudomonadati</taxon>
        <taxon>Thermodesulfobacteriota</taxon>
        <taxon>Desulfuromonadia</taxon>
        <taxon>Geobacterales</taxon>
        <taxon>Geobacteraceae</taxon>
        <taxon>Pelovirga</taxon>
    </lineage>
</organism>
<comment type="caution">
    <text evidence="3">The sequence shown here is derived from an EMBL/GenBank/DDBJ whole genome shotgun (WGS) entry which is preliminary data.</text>
</comment>
<evidence type="ECO:0000313" key="4">
    <source>
        <dbReference type="Proteomes" id="UP000632828"/>
    </source>
</evidence>
<dbReference type="GO" id="GO:0004040">
    <property type="term" value="F:amidase activity"/>
    <property type="evidence" value="ECO:0007669"/>
    <property type="project" value="InterPro"/>
</dbReference>
<dbReference type="Pfam" id="PF01832">
    <property type="entry name" value="Glucosaminidase"/>
    <property type="match status" value="1"/>
</dbReference>
<reference evidence="3" key="1">
    <citation type="submission" date="2020-09" db="EMBL/GenBank/DDBJ databases">
        <title>Pelobacter alkaliphilus sp. nov., a novel anaerobic arsenate-reducing bacterium from terrestrial mud volcano.</title>
        <authorList>
            <person name="Khomyakova M.A."/>
            <person name="Merkel A.Y."/>
            <person name="Slobodkin A.I."/>
        </authorList>
    </citation>
    <scope>NUCLEOTIDE SEQUENCE</scope>
    <source>
        <strain evidence="3">M08fum</strain>
    </source>
</reference>